<dbReference type="SUPFAM" id="SSF81452">
    <property type="entry name" value="Cytochrome c oxidase subunit III-like"/>
    <property type="match status" value="1"/>
</dbReference>
<feature type="transmembrane region" description="Helical" evidence="9">
    <location>
        <begin position="128"/>
        <end position="148"/>
    </location>
</feature>
<dbReference type="GO" id="GO:0005739">
    <property type="term" value="C:mitochondrion"/>
    <property type="evidence" value="ECO:0007669"/>
    <property type="project" value="TreeGrafter"/>
</dbReference>
<geneLocation type="mitochondrion" evidence="11"/>
<keyword evidence="5" id="KW-1278">Translocase</keyword>
<dbReference type="RefSeq" id="YP_009353881.1">
    <property type="nucleotide sequence ID" value="NC_034304.1"/>
</dbReference>
<dbReference type="AlphaFoldDB" id="A0A1U9XPK3"/>
<dbReference type="CDD" id="cd01665">
    <property type="entry name" value="Cyt_c_Oxidase_III"/>
    <property type="match status" value="1"/>
</dbReference>
<keyword evidence="4 8" id="KW-0812">Transmembrane</keyword>
<dbReference type="PANTHER" id="PTHR11403">
    <property type="entry name" value="CYTOCHROME C OXIDASE SUBUNIT III"/>
    <property type="match status" value="1"/>
</dbReference>
<dbReference type="InterPro" id="IPR013833">
    <property type="entry name" value="Cyt_c_oxidase_su3_a-hlx"/>
</dbReference>
<dbReference type="Gene3D" id="1.20.120.80">
    <property type="entry name" value="Cytochrome c oxidase, subunit III, four-helix bundle"/>
    <property type="match status" value="1"/>
</dbReference>
<keyword evidence="7 9" id="KW-0472">Membrane</keyword>
<dbReference type="Pfam" id="PF00510">
    <property type="entry name" value="COX3"/>
    <property type="match status" value="1"/>
</dbReference>
<evidence type="ECO:0000313" key="11">
    <source>
        <dbReference type="EMBL" id="AQZ26177.1"/>
    </source>
</evidence>
<evidence type="ECO:0000256" key="8">
    <source>
        <dbReference type="RuleBase" id="RU003375"/>
    </source>
</evidence>
<sequence length="263" mass="30040">MTRYGYAGYHMVEGSAWPFVASLGALGMVTGLVKWFHLFLYDLVTLSFICVLICAWMWWRDIIREGTLTGKHPVIVMRGLKMGMILFIFSEVLFFFSFFWAFFHASLAPSVEIGSVWPPVGIECLNSWGVPLLNTAVLLGSGVSVTWCHHSVKNKVKNEALVAMLLTVSLGAYFTMLQYGEYVEASYSIADSGYGSSFFLATGFHGAHVMIGSLFLTVCFFRVYFDHFSEERHFGMEAAIWYWHFVDVIWVFLFLWVYCWGSW</sequence>
<dbReference type="PANTHER" id="PTHR11403:SF7">
    <property type="entry name" value="CYTOCHROME C OXIDASE SUBUNIT 3"/>
    <property type="match status" value="1"/>
</dbReference>
<dbReference type="GO" id="GO:0016020">
    <property type="term" value="C:membrane"/>
    <property type="evidence" value="ECO:0007669"/>
    <property type="project" value="UniProtKB-SubCell"/>
</dbReference>
<feature type="transmembrane region" description="Helical" evidence="9">
    <location>
        <begin position="39"/>
        <end position="59"/>
    </location>
</feature>
<evidence type="ECO:0000256" key="5">
    <source>
        <dbReference type="ARBA" id="ARBA00022967"/>
    </source>
</evidence>
<keyword evidence="6 9" id="KW-1133">Transmembrane helix</keyword>
<dbReference type="CTD" id="4514"/>
<comment type="subcellular location">
    <subcellularLocation>
        <location evidence="1">Membrane</location>
        <topology evidence="1">Multi-pass membrane protein</topology>
    </subcellularLocation>
</comment>
<dbReference type="InterPro" id="IPR035973">
    <property type="entry name" value="Cyt_c_oxidase_su3-like_sf"/>
</dbReference>
<name>A0A1U9XPK3_9BIVA</name>
<feature type="transmembrane region" description="Helical" evidence="9">
    <location>
        <begin position="160"/>
        <end position="179"/>
    </location>
</feature>
<accession>A0A1U9XPK3</accession>
<organism evidence="11">
    <name type="scientific">Tropidomya abbreviata</name>
    <dbReference type="NCBI Taxonomy" id="102404"/>
    <lineage>
        <taxon>Eukaryota</taxon>
        <taxon>Metazoa</taxon>
        <taxon>Spiralia</taxon>
        <taxon>Lophotrochozoa</taxon>
        <taxon>Mollusca</taxon>
        <taxon>Bivalvia</taxon>
        <taxon>Autobranchia</taxon>
        <taxon>Heteroconchia</taxon>
        <taxon>Euheterodonta</taxon>
        <taxon>Anomalodesmata</taxon>
        <taxon>Poromyoidea</taxon>
        <taxon>Poromyidae</taxon>
        <taxon>Tropidomya</taxon>
    </lineage>
</organism>
<dbReference type="PROSITE" id="PS50253">
    <property type="entry name" value="COX3"/>
    <property type="match status" value="1"/>
</dbReference>
<dbReference type="Gene3D" id="1.10.287.70">
    <property type="match status" value="1"/>
</dbReference>
<proteinExistence type="inferred from homology"/>
<protein>
    <recommendedName>
        <fullName evidence="3 8">Cytochrome c oxidase subunit 3</fullName>
    </recommendedName>
</protein>
<dbReference type="EMBL" id="KX815962">
    <property type="protein sequence ID" value="AQZ26177.1"/>
    <property type="molecule type" value="Genomic_DNA"/>
</dbReference>
<keyword evidence="8 11" id="KW-0496">Mitochondrion</keyword>
<evidence type="ECO:0000256" key="2">
    <source>
        <dbReference type="ARBA" id="ARBA00010581"/>
    </source>
</evidence>
<feature type="transmembrane region" description="Helical" evidence="9">
    <location>
        <begin position="241"/>
        <end position="258"/>
    </location>
</feature>
<dbReference type="GO" id="GO:0004129">
    <property type="term" value="F:cytochrome-c oxidase activity"/>
    <property type="evidence" value="ECO:0007669"/>
    <property type="project" value="InterPro"/>
</dbReference>
<dbReference type="InterPro" id="IPR024791">
    <property type="entry name" value="Cyt_c/ubiquinol_Oxase_su3"/>
</dbReference>
<comment type="similarity">
    <text evidence="2 8">Belongs to the cytochrome c oxidase subunit 3 family.</text>
</comment>
<evidence type="ECO:0000256" key="9">
    <source>
        <dbReference type="SAM" id="Phobius"/>
    </source>
</evidence>
<feature type="transmembrane region" description="Helical" evidence="9">
    <location>
        <begin position="199"/>
        <end position="221"/>
    </location>
</feature>
<dbReference type="GeneID" id="32229780"/>
<reference evidence="11" key="1">
    <citation type="journal article" date="2017" name="Mol. Phylogenet. Evol.">
        <title>Curious bivalves: Systematic utility and unusual properties of anomalodesmatan mitochondrial genomes.</title>
        <authorList>
            <person name="Williams S.T."/>
            <person name="Foster P.G."/>
            <person name="Hughes C."/>
            <person name="Harper E.M."/>
            <person name="Taylor J.D."/>
            <person name="Littlewood D.T."/>
            <person name="Dyal P."/>
            <person name="Hopkins K.P."/>
            <person name="Briscoe A.G."/>
        </authorList>
    </citation>
    <scope>NUCLEOTIDE SEQUENCE</scope>
</reference>
<dbReference type="GO" id="GO:0006123">
    <property type="term" value="P:mitochondrial electron transport, cytochrome c to oxygen"/>
    <property type="evidence" value="ECO:0007669"/>
    <property type="project" value="TreeGrafter"/>
</dbReference>
<dbReference type="InterPro" id="IPR033945">
    <property type="entry name" value="Cyt_c_oxase_su3_dom"/>
</dbReference>
<dbReference type="InterPro" id="IPR000298">
    <property type="entry name" value="Cyt_c_oxidase-like_su3"/>
</dbReference>
<evidence type="ECO:0000256" key="1">
    <source>
        <dbReference type="ARBA" id="ARBA00004141"/>
    </source>
</evidence>
<feature type="domain" description="Heme-copper oxidase subunit III family profile" evidence="10">
    <location>
        <begin position="5"/>
        <end position="262"/>
    </location>
</feature>
<dbReference type="FunFam" id="1.20.120.80:FF:000002">
    <property type="entry name" value="Cytochrome c oxidase subunit 3"/>
    <property type="match status" value="1"/>
</dbReference>
<gene>
    <name evidence="11" type="primary">COX3</name>
</gene>
<evidence type="ECO:0000256" key="6">
    <source>
        <dbReference type="ARBA" id="ARBA00022989"/>
    </source>
</evidence>
<evidence type="ECO:0000256" key="7">
    <source>
        <dbReference type="ARBA" id="ARBA00023136"/>
    </source>
</evidence>
<comment type="function">
    <text evidence="8">Component of the cytochrome c oxidase, the last enzyme in the mitochondrial electron transport chain which drives oxidative phosphorylation. The respiratory chain contains 3 multisubunit complexes succinate dehydrogenase (complex II, CII), ubiquinol-cytochrome c oxidoreductase (cytochrome b-c1 complex, complex III, CIII) and cytochrome c oxidase (complex IV, CIV), that cooperate to transfer electrons derived from NADH and succinate to molecular oxygen, creating an electrochemical gradient over the inner membrane that drives transmembrane transport and the ATP synthase. Cytochrome c oxidase is the component of the respiratory chain that catalyzes the reduction of oxygen to water. Electrons originating from reduced cytochrome c in the intermembrane space (IMS) are transferred via the dinuclear copper A center (CU(A)) of subunit 2 and heme A of subunit 1 to the active site in subunit 1, a binuclear center (BNC) formed by heme A3 and copper B (CU(B)). The BNC reduces molecular oxygen to 2 water molecules using 4 electrons from cytochrome c in the IMS and 4 protons from the mitochondrial matrix.</text>
</comment>
<feature type="transmembrane region" description="Helical" evidence="9">
    <location>
        <begin position="80"/>
        <end position="103"/>
    </location>
</feature>
<evidence type="ECO:0000256" key="4">
    <source>
        <dbReference type="ARBA" id="ARBA00022692"/>
    </source>
</evidence>
<evidence type="ECO:0000259" key="10">
    <source>
        <dbReference type="PROSITE" id="PS50253"/>
    </source>
</evidence>
<evidence type="ECO:0000256" key="3">
    <source>
        <dbReference type="ARBA" id="ARBA00015944"/>
    </source>
</evidence>
<feature type="transmembrane region" description="Helical" evidence="9">
    <location>
        <begin position="12"/>
        <end position="33"/>
    </location>
</feature>